<feature type="signal peptide" evidence="1">
    <location>
        <begin position="1"/>
        <end position="25"/>
    </location>
</feature>
<evidence type="ECO:0000313" key="3">
    <source>
        <dbReference type="Proteomes" id="UP000035009"/>
    </source>
</evidence>
<dbReference type="Proteomes" id="UP000035009">
    <property type="component" value="Unassembled WGS sequence"/>
</dbReference>
<dbReference type="EMBL" id="BAOP01000003">
    <property type="protein sequence ID" value="GAC78471.1"/>
    <property type="molecule type" value="Genomic_DNA"/>
</dbReference>
<organism evidence="2 3">
    <name type="scientific">Gordonia malaquae NBRC 108250</name>
    <dbReference type="NCBI Taxonomy" id="1223542"/>
    <lineage>
        <taxon>Bacteria</taxon>
        <taxon>Bacillati</taxon>
        <taxon>Actinomycetota</taxon>
        <taxon>Actinomycetes</taxon>
        <taxon>Mycobacteriales</taxon>
        <taxon>Gordoniaceae</taxon>
        <taxon>Gordonia</taxon>
    </lineage>
</organism>
<feature type="chain" id="PRO_5004039768" evidence="1">
    <location>
        <begin position="26"/>
        <end position="266"/>
    </location>
</feature>
<dbReference type="eggNOG" id="ENOG5033Q9H">
    <property type="taxonomic scope" value="Bacteria"/>
</dbReference>
<dbReference type="STRING" id="410332.SAMN04488550_2453"/>
<evidence type="ECO:0000313" key="2">
    <source>
        <dbReference type="EMBL" id="GAC78471.1"/>
    </source>
</evidence>
<name>M3TAL8_GORML</name>
<accession>M3TAL8</accession>
<sequence length="266" mass="29407">MYRFSIALIVGGLAAAALSSAPAHADTWRSKSVSDHFTLLYNEGLATDRIGLLHPRGTLSIRPDLWQAGWQHIGDQDIHAGYTYDDYENLRASRKLYTITSPHGVMTKYYHPLEPGEMANNSFVTVDPTGAYLVSGEWFTEQRFIVFANPKGRPAGSTMPILSEIRLDTPLTNVQSCDFMTDDRLLCAVDEPVNRVVSVHLSAPVGAASVDGTVEPEFTIPKRSVCRGSYESEGIDYDVSRRILSVAMINPSPCFVGTKVFRYRAN</sequence>
<gene>
    <name evidence="2" type="ORF">GM1_003_02100</name>
</gene>
<reference evidence="2 3" key="1">
    <citation type="submission" date="2013-02" db="EMBL/GenBank/DDBJ databases">
        <title>Whole genome shotgun sequence of Gordonia malaquae NBRC 108250.</title>
        <authorList>
            <person name="Yoshida I."/>
            <person name="Hosoyama A."/>
            <person name="Tsuchikane K."/>
            <person name="Ando Y."/>
            <person name="Baba S."/>
            <person name="Ohji S."/>
            <person name="Hamada M."/>
            <person name="Tamura T."/>
            <person name="Yamazoe A."/>
            <person name="Yamazaki S."/>
            <person name="Fujita N."/>
        </authorList>
    </citation>
    <scope>NUCLEOTIDE SEQUENCE [LARGE SCALE GENOMIC DNA]</scope>
    <source>
        <strain evidence="2 3">NBRC 108250</strain>
    </source>
</reference>
<evidence type="ECO:0000256" key="1">
    <source>
        <dbReference type="SAM" id="SignalP"/>
    </source>
</evidence>
<proteinExistence type="predicted"/>
<comment type="caution">
    <text evidence="2">The sequence shown here is derived from an EMBL/GenBank/DDBJ whole genome shotgun (WGS) entry which is preliminary data.</text>
</comment>
<keyword evidence="3" id="KW-1185">Reference proteome</keyword>
<keyword evidence="1" id="KW-0732">Signal</keyword>
<protein>
    <submittedName>
        <fullName evidence="2">Uncharacterized protein</fullName>
    </submittedName>
</protein>
<dbReference type="AlphaFoldDB" id="M3TAL8"/>